<dbReference type="Gene3D" id="3.40.190.10">
    <property type="entry name" value="Periplasmic binding protein-like II"/>
    <property type="match status" value="1"/>
</dbReference>
<dbReference type="Gene3D" id="1.10.10.10">
    <property type="entry name" value="Winged helix-like DNA-binding domain superfamily/Winged helix DNA-binding domain"/>
    <property type="match status" value="1"/>
</dbReference>
<dbReference type="NCBIfam" id="NF002946">
    <property type="entry name" value="PRK03601.1"/>
    <property type="match status" value="1"/>
</dbReference>
<proteinExistence type="inferred from homology"/>
<dbReference type="GO" id="GO:0003677">
    <property type="term" value="F:DNA binding"/>
    <property type="evidence" value="ECO:0007669"/>
    <property type="project" value="UniProtKB-KW"/>
</dbReference>
<dbReference type="PRINTS" id="PR00039">
    <property type="entry name" value="HTHLYSR"/>
</dbReference>
<dbReference type="Pfam" id="PF03466">
    <property type="entry name" value="LysR_substrate"/>
    <property type="match status" value="1"/>
</dbReference>
<dbReference type="EMBL" id="FN545161">
    <property type="protein sequence ID" value="CBA71817.1"/>
    <property type="molecule type" value="Genomic_DNA"/>
</dbReference>
<protein>
    <submittedName>
        <fullName evidence="6">H-NS-depdendent flhDC regulator (LysR-family transcriptional regulator)</fullName>
    </submittedName>
</protein>
<evidence type="ECO:0000256" key="3">
    <source>
        <dbReference type="ARBA" id="ARBA00023125"/>
    </source>
</evidence>
<dbReference type="GO" id="GO:0003700">
    <property type="term" value="F:DNA-binding transcription factor activity"/>
    <property type="evidence" value="ECO:0007669"/>
    <property type="project" value="InterPro"/>
</dbReference>
<dbReference type="PANTHER" id="PTHR30579:SF8">
    <property type="entry name" value="HTH-TYPE TRANSCRIPTIONAL REGULATOR HDFR"/>
    <property type="match status" value="1"/>
</dbReference>
<dbReference type="PANTHER" id="PTHR30579">
    <property type="entry name" value="TRANSCRIPTIONAL REGULATOR"/>
    <property type="match status" value="1"/>
</dbReference>
<name>D2TWR1_9GAMM</name>
<dbReference type="PROSITE" id="PS50931">
    <property type="entry name" value="HTH_LYSR"/>
    <property type="match status" value="1"/>
</dbReference>
<comment type="similarity">
    <text evidence="1">Belongs to the LysR transcriptional regulatory family.</text>
</comment>
<organism evidence="6">
    <name type="scientific">Arsenophonus nasoniae</name>
    <name type="common">son-killer infecting Nasonia vitripennis</name>
    <dbReference type="NCBI Taxonomy" id="638"/>
    <lineage>
        <taxon>Bacteria</taxon>
        <taxon>Pseudomonadati</taxon>
        <taxon>Pseudomonadota</taxon>
        <taxon>Gammaproteobacteria</taxon>
        <taxon>Enterobacterales</taxon>
        <taxon>Morganellaceae</taxon>
        <taxon>Arsenophonus</taxon>
    </lineage>
</organism>
<evidence type="ECO:0000259" key="5">
    <source>
        <dbReference type="PROSITE" id="PS50931"/>
    </source>
</evidence>
<dbReference type="InterPro" id="IPR036388">
    <property type="entry name" value="WH-like_DNA-bd_sf"/>
</dbReference>
<gene>
    <name evidence="6" type="ORF">ARN_05050</name>
</gene>
<dbReference type="InterPro" id="IPR005119">
    <property type="entry name" value="LysR_subst-bd"/>
</dbReference>
<reference evidence="6" key="1">
    <citation type="journal article" date="2010" name="Insect Mol. Biol.">
        <title>The draft genome sequence of Arsenophonus nasoniae, son-killer bacterium of Nasonia vitripennis, reveals genes associated with virulence and symbiosis.</title>
        <authorList>
            <person name="Wilkes T."/>
            <person name="Darby A.C."/>
            <person name="Choi J."/>
            <person name="Colborne J.K."/>
            <person name="Werren J.H."/>
            <person name="Hurst G.D.D."/>
        </authorList>
    </citation>
    <scope>NUCLEOTIDE SEQUENCE</scope>
</reference>
<feature type="domain" description="HTH lysR-type" evidence="5">
    <location>
        <begin position="5"/>
        <end position="62"/>
    </location>
</feature>
<keyword evidence="3" id="KW-0238">DNA-binding</keyword>
<dbReference type="InterPro" id="IPR000847">
    <property type="entry name" value="LysR_HTH_N"/>
</dbReference>
<keyword evidence="2" id="KW-0805">Transcription regulation</keyword>
<evidence type="ECO:0000313" key="6">
    <source>
        <dbReference type="EMBL" id="CBA71817.1"/>
    </source>
</evidence>
<dbReference type="SUPFAM" id="SSF53850">
    <property type="entry name" value="Periplasmic binding protein-like II"/>
    <property type="match status" value="1"/>
</dbReference>
<dbReference type="SUPFAM" id="SSF46785">
    <property type="entry name" value="Winged helix' DNA-binding domain"/>
    <property type="match status" value="1"/>
</dbReference>
<dbReference type="InterPro" id="IPR050176">
    <property type="entry name" value="LTTR"/>
</dbReference>
<evidence type="ECO:0000256" key="2">
    <source>
        <dbReference type="ARBA" id="ARBA00023015"/>
    </source>
</evidence>
<dbReference type="FunFam" id="1.10.10.10:FF:000001">
    <property type="entry name" value="LysR family transcriptional regulator"/>
    <property type="match status" value="1"/>
</dbReference>
<dbReference type="AlphaFoldDB" id="D2TWR1"/>
<keyword evidence="4" id="KW-0804">Transcription</keyword>
<evidence type="ECO:0000256" key="1">
    <source>
        <dbReference type="ARBA" id="ARBA00009437"/>
    </source>
</evidence>
<dbReference type="Pfam" id="PF00126">
    <property type="entry name" value="HTH_1"/>
    <property type="match status" value="1"/>
</dbReference>
<accession>D2TWR1</accession>
<evidence type="ECO:0000256" key="4">
    <source>
        <dbReference type="ARBA" id="ARBA00023163"/>
    </source>
</evidence>
<dbReference type="InterPro" id="IPR036390">
    <property type="entry name" value="WH_DNA-bd_sf"/>
</dbReference>
<sequence>MEIAVDTELLKTFLEVSKTRHFGLAAESLYLTQSAVSFRIRQLETQLGTVLFARHRNNIRLTAAGERLIPYAKSLINTWLQAKKEISHQSLQTEFSIGSTISLWEGCLTNWIQLIYQKHKELHLECRISTRQSLVKQLHSRELDLLIAIEPPKMDEFESAIIGEIKLQLMTNKKNLTLSKFNLIKLDWSADFNTTEKSSLLENSPTLLTTSANLARELLYPTKSAAVLPIHWLNQHHELETLSKIIYSKPIYAIWLQNNEQETFINKLVKIPIEE</sequence>